<dbReference type="Proteomes" id="UP000823388">
    <property type="component" value="Chromosome 9N"/>
</dbReference>
<name>A0A8T0MNA3_PANVG</name>
<proteinExistence type="predicted"/>
<reference evidence="2" key="1">
    <citation type="submission" date="2020-05" db="EMBL/GenBank/DDBJ databases">
        <title>WGS assembly of Panicum virgatum.</title>
        <authorList>
            <person name="Lovell J.T."/>
            <person name="Jenkins J."/>
            <person name="Shu S."/>
            <person name="Juenger T.E."/>
            <person name="Schmutz J."/>
        </authorList>
    </citation>
    <scope>NUCLEOTIDE SEQUENCE</scope>
    <source>
        <strain evidence="2">AP13</strain>
    </source>
</reference>
<protein>
    <submittedName>
        <fullName evidence="2">Uncharacterized protein</fullName>
    </submittedName>
</protein>
<evidence type="ECO:0000256" key="1">
    <source>
        <dbReference type="SAM" id="MobiDB-lite"/>
    </source>
</evidence>
<keyword evidence="3" id="KW-1185">Reference proteome</keyword>
<sequence>MVTSAYQLLSFTYWASAQHNTAQTPRSHRLLVFLARVLLFLARRRLFLVQARRRRMQRRVLRAAVACSDLVCHRGSTREGLLSGLLPQVGMEFNTVEEAWMFELAMEVKKDLSWSSHAGGLYLVRGGVTCRQQDWISPSRSPGTTPPLAQQPRDRQANRLMAPWSLGRAVLS</sequence>
<feature type="region of interest" description="Disordered" evidence="1">
    <location>
        <begin position="135"/>
        <end position="156"/>
    </location>
</feature>
<dbReference type="AlphaFoldDB" id="A0A8T0MNA3"/>
<dbReference type="EMBL" id="CM029054">
    <property type="protein sequence ID" value="KAG2537913.1"/>
    <property type="molecule type" value="Genomic_DNA"/>
</dbReference>
<evidence type="ECO:0000313" key="3">
    <source>
        <dbReference type="Proteomes" id="UP000823388"/>
    </source>
</evidence>
<gene>
    <name evidence="2" type="ORF">PVAP13_9NG323600</name>
</gene>
<comment type="caution">
    <text evidence="2">The sequence shown here is derived from an EMBL/GenBank/DDBJ whole genome shotgun (WGS) entry which is preliminary data.</text>
</comment>
<accession>A0A8T0MNA3</accession>
<organism evidence="2 3">
    <name type="scientific">Panicum virgatum</name>
    <name type="common">Blackwell switchgrass</name>
    <dbReference type="NCBI Taxonomy" id="38727"/>
    <lineage>
        <taxon>Eukaryota</taxon>
        <taxon>Viridiplantae</taxon>
        <taxon>Streptophyta</taxon>
        <taxon>Embryophyta</taxon>
        <taxon>Tracheophyta</taxon>
        <taxon>Spermatophyta</taxon>
        <taxon>Magnoliopsida</taxon>
        <taxon>Liliopsida</taxon>
        <taxon>Poales</taxon>
        <taxon>Poaceae</taxon>
        <taxon>PACMAD clade</taxon>
        <taxon>Panicoideae</taxon>
        <taxon>Panicodae</taxon>
        <taxon>Paniceae</taxon>
        <taxon>Panicinae</taxon>
        <taxon>Panicum</taxon>
        <taxon>Panicum sect. Hiantes</taxon>
    </lineage>
</organism>
<evidence type="ECO:0000313" key="2">
    <source>
        <dbReference type="EMBL" id="KAG2537913.1"/>
    </source>
</evidence>